<keyword evidence="11" id="KW-0539">Nucleus</keyword>
<feature type="compositionally biased region" description="Low complexity" evidence="15">
    <location>
        <begin position="210"/>
        <end position="221"/>
    </location>
</feature>
<dbReference type="InterPro" id="IPR026891">
    <property type="entry name" value="Fn3-like"/>
</dbReference>
<keyword evidence="13" id="KW-0326">Glycosidase</keyword>
<keyword evidence="6" id="KW-0964">Secreted</keyword>
<protein>
    <recommendedName>
        <fullName evidence="5">beta-glucosidase</fullName>
        <ecNumber evidence="5">3.2.1.21</ecNumber>
    </recommendedName>
</protein>
<dbReference type="PANTHER" id="PTHR42715">
    <property type="entry name" value="BETA-GLUCOSIDASE"/>
    <property type="match status" value="1"/>
</dbReference>
<dbReference type="InterPro" id="IPR001138">
    <property type="entry name" value="Zn2Cys6_DnaBD"/>
</dbReference>
<dbReference type="InterPro" id="IPR001764">
    <property type="entry name" value="Glyco_hydro_3_N"/>
</dbReference>
<dbReference type="Pfam" id="PF00172">
    <property type="entry name" value="Zn_clus"/>
    <property type="match status" value="1"/>
</dbReference>
<evidence type="ECO:0000256" key="1">
    <source>
        <dbReference type="ARBA" id="ARBA00000448"/>
    </source>
</evidence>
<dbReference type="GeneID" id="96085505"/>
<dbReference type="Gene3D" id="3.20.20.300">
    <property type="entry name" value="Glycoside hydrolase, family 3, N-terminal domain"/>
    <property type="match status" value="1"/>
</dbReference>
<keyword evidence="9" id="KW-0136">Cellulose degradation</keyword>
<dbReference type="Gene3D" id="4.10.240.10">
    <property type="entry name" value="Zn(2)-C6 fungal-type DNA-binding domain"/>
    <property type="match status" value="1"/>
</dbReference>
<evidence type="ECO:0000313" key="18">
    <source>
        <dbReference type="Proteomes" id="UP001578633"/>
    </source>
</evidence>
<dbReference type="InterPro" id="IPR036962">
    <property type="entry name" value="Glyco_hydro_3_N_sf"/>
</dbReference>
<dbReference type="InterPro" id="IPR050288">
    <property type="entry name" value="Cellulose_deg_GH3"/>
</dbReference>
<evidence type="ECO:0000256" key="6">
    <source>
        <dbReference type="ARBA" id="ARBA00022525"/>
    </source>
</evidence>
<feature type="compositionally biased region" description="Polar residues" evidence="15">
    <location>
        <begin position="755"/>
        <end position="773"/>
    </location>
</feature>
<dbReference type="InterPro" id="IPR036881">
    <property type="entry name" value="Glyco_hydro_3_C_sf"/>
</dbReference>
<keyword evidence="10" id="KW-0325">Glycoprotein</keyword>
<keyword evidence="7" id="KW-0732">Signal</keyword>
<comment type="pathway">
    <text evidence="3">Glycan metabolism; cellulose degradation.</text>
</comment>
<dbReference type="PANTHER" id="PTHR42715:SF28">
    <property type="entry name" value="BETA-GLUCOSIDASE L-RELATED"/>
    <property type="match status" value="1"/>
</dbReference>
<name>A0ABR3UJK2_9PLEO</name>
<feature type="region of interest" description="Disordered" evidence="15">
    <location>
        <begin position="199"/>
        <end position="306"/>
    </location>
</feature>
<accession>A0ABR3UJK2</accession>
<evidence type="ECO:0000313" key="17">
    <source>
        <dbReference type="EMBL" id="KAL1796643.1"/>
    </source>
</evidence>
<dbReference type="Pfam" id="PF01915">
    <property type="entry name" value="Glyco_hydro_3_C"/>
    <property type="match status" value="1"/>
</dbReference>
<evidence type="ECO:0000256" key="4">
    <source>
        <dbReference type="ARBA" id="ARBA00005336"/>
    </source>
</evidence>
<evidence type="ECO:0000256" key="13">
    <source>
        <dbReference type="ARBA" id="ARBA00023295"/>
    </source>
</evidence>
<comment type="subcellular location">
    <subcellularLocation>
        <location evidence="2">Secreted</location>
    </subcellularLocation>
</comment>
<dbReference type="EC" id="3.2.1.21" evidence="5"/>
<evidence type="ECO:0000256" key="14">
    <source>
        <dbReference type="ARBA" id="ARBA00023326"/>
    </source>
</evidence>
<dbReference type="SUPFAM" id="SSF51445">
    <property type="entry name" value="(Trans)glycosidases"/>
    <property type="match status" value="1"/>
</dbReference>
<keyword evidence="18" id="KW-1185">Reference proteome</keyword>
<dbReference type="Pfam" id="PF00933">
    <property type="entry name" value="Glyco_hydro_3"/>
    <property type="match status" value="1"/>
</dbReference>
<keyword evidence="14" id="KW-0624">Polysaccharide degradation</keyword>
<evidence type="ECO:0000256" key="9">
    <source>
        <dbReference type="ARBA" id="ARBA00023001"/>
    </source>
</evidence>
<evidence type="ECO:0000256" key="11">
    <source>
        <dbReference type="ARBA" id="ARBA00023242"/>
    </source>
</evidence>
<dbReference type="InterPro" id="IPR002772">
    <property type="entry name" value="Glyco_hydro_3_C"/>
</dbReference>
<evidence type="ECO:0000256" key="5">
    <source>
        <dbReference type="ARBA" id="ARBA00012744"/>
    </source>
</evidence>
<dbReference type="InterPro" id="IPR013783">
    <property type="entry name" value="Ig-like_fold"/>
</dbReference>
<proteinExistence type="inferred from homology"/>
<evidence type="ECO:0000259" key="16">
    <source>
        <dbReference type="PROSITE" id="PS50048"/>
    </source>
</evidence>
<dbReference type="CDD" id="cd00067">
    <property type="entry name" value="GAL4"/>
    <property type="match status" value="1"/>
</dbReference>
<evidence type="ECO:0000256" key="10">
    <source>
        <dbReference type="ARBA" id="ARBA00023180"/>
    </source>
</evidence>
<evidence type="ECO:0000256" key="15">
    <source>
        <dbReference type="SAM" id="MobiDB-lite"/>
    </source>
</evidence>
<dbReference type="Proteomes" id="UP001578633">
    <property type="component" value="Chromosome 4"/>
</dbReference>
<dbReference type="SMART" id="SM01217">
    <property type="entry name" value="Fn3_like"/>
    <property type="match status" value="1"/>
</dbReference>
<feature type="region of interest" description="Disordered" evidence="15">
    <location>
        <begin position="755"/>
        <end position="774"/>
    </location>
</feature>
<evidence type="ECO:0000256" key="12">
    <source>
        <dbReference type="ARBA" id="ARBA00023277"/>
    </source>
</evidence>
<dbReference type="InterPro" id="IPR036864">
    <property type="entry name" value="Zn2-C6_fun-type_DNA-bd_sf"/>
</dbReference>
<feature type="domain" description="Zn(2)-C6 fungal-type" evidence="16">
    <location>
        <begin position="314"/>
        <end position="337"/>
    </location>
</feature>
<evidence type="ECO:0000256" key="7">
    <source>
        <dbReference type="ARBA" id="ARBA00022729"/>
    </source>
</evidence>
<dbReference type="PRINTS" id="PR00133">
    <property type="entry name" value="GLHYDRLASE3"/>
</dbReference>
<dbReference type="InterPro" id="IPR017853">
    <property type="entry name" value="GH"/>
</dbReference>
<dbReference type="Gene3D" id="2.60.40.10">
    <property type="entry name" value="Immunoglobulins"/>
    <property type="match status" value="1"/>
</dbReference>
<organism evidence="17 18">
    <name type="scientific">Alternaria dauci</name>
    <dbReference type="NCBI Taxonomy" id="48095"/>
    <lineage>
        <taxon>Eukaryota</taxon>
        <taxon>Fungi</taxon>
        <taxon>Dikarya</taxon>
        <taxon>Ascomycota</taxon>
        <taxon>Pezizomycotina</taxon>
        <taxon>Dothideomycetes</taxon>
        <taxon>Pleosporomycetidae</taxon>
        <taxon>Pleosporales</taxon>
        <taxon>Pleosporineae</taxon>
        <taxon>Pleosporaceae</taxon>
        <taxon>Alternaria</taxon>
        <taxon>Alternaria sect. Porri</taxon>
    </lineage>
</organism>
<dbReference type="SUPFAM" id="SSF57701">
    <property type="entry name" value="Zn2/Cys6 DNA-binding domain"/>
    <property type="match status" value="1"/>
</dbReference>
<dbReference type="SUPFAM" id="SSF52279">
    <property type="entry name" value="Beta-D-glucan exohydrolase, C-terminal domain"/>
    <property type="match status" value="1"/>
</dbReference>
<keyword evidence="8" id="KW-0378">Hydrolase</keyword>
<evidence type="ECO:0000256" key="8">
    <source>
        <dbReference type="ARBA" id="ARBA00022801"/>
    </source>
</evidence>
<sequence>MDDLEDELDLRFHKGLNPEVYYRCPTSESLEGALRNELDKNAASFIPTDVVTEFIFATASTITVPVTQQPNLDALIQPADHLQSVAVEYALCRDIDSRDRLKVQRAIARSIVQAIQDTDGFKYSERSAQNREGGDGARDRKNNTKKEKSHDSDDAESEVKRQGPVVLPTYDCGGAIHIKFSLKRDAVNVVYKHNPIHTTREADDSLPPLVTDNDVAATVDTTQEKQPRKRKRSKKDETEAQSNSRDPHLDMSTSPEGPKSSTKKKSNKGGAVASSTTPRKASNKKSKAKSSAPSAKSKESAPVIEESAPPIGKACIRCREKKIKCNESKPTCNQCRRGLWTSIPSDQSASKRAVGNWDDAYTKATAALAKLSQSEKIGIVTGVGWQKGPCVGNTKGAGSIGYPSLCLQDGPLGVRYIQGVTAFSAAIHAASTWDLDLIRERGAFLGAEAKQLGVHVQLGPSAGPLGKHANGGRNWEGFGSDPYLQGIMMAETIEGMQEAGVQATAKHWLVNEQELNRETMSSDVPDRVLRELYVWPFMDAVHSNVAAFMCSYNKINGTWACESDGVMNKLLKDELGHRGYIMSDWNAQHTTTGSANGGMDMTMPGTDFSNGNIFWGPQLQTAINNKQVQQSRLDDMVKRVLAAWYLVGQDKGYPSTSFSSWTIGKHEVGGNHKTNVRATARDGIVLLKNTNAALPLKKPKSIAVIGSDSIVAPKGANACVDRGCNDGTLAMGWGSGSVEFPYLVAPLDAIKTQGQKDGTSITSSPNDNAQQGASAAKNADVAVVCINSDAGEGYITVEGNAGDRNNLDPWHNGNELVKAVAAVNKKTIVVVHSVGPVIMEQWIDNPNVVAVVWAGLPGQESGNGLVDILYGAASPSGKLPYTIAKKQSDYGTTIARGDDKDWDLFIDYRRFDQHDIEPRFEFGYGLSYTNFTYSDLSVSGKPSAGPATGAKGPGGPVDLFETVATVTAKISNSGGVAGAEVPQLYLGYPASTNSPPKQLRGFAKLRLEAGASGTATFKLRRRDMSFWDESSRKWSVATGEYHVFVGSSSRDVRLTGKITV</sequence>
<dbReference type="Gene3D" id="3.40.50.1700">
    <property type="entry name" value="Glycoside hydrolase family 3 C-terminal domain"/>
    <property type="match status" value="1"/>
</dbReference>
<comment type="similarity">
    <text evidence="4">Belongs to the glycosyl hydrolase 3 family.</text>
</comment>
<dbReference type="Pfam" id="PF14310">
    <property type="entry name" value="Fn3-like"/>
    <property type="match status" value="1"/>
</dbReference>
<gene>
    <name evidence="17" type="ORF">ACET3X_005183</name>
</gene>
<feature type="compositionally biased region" description="Basic and acidic residues" evidence="15">
    <location>
        <begin position="122"/>
        <end position="161"/>
    </location>
</feature>
<feature type="region of interest" description="Disordered" evidence="15">
    <location>
        <begin position="122"/>
        <end position="168"/>
    </location>
</feature>
<comment type="caution">
    <text evidence="17">The sequence shown here is derived from an EMBL/GenBank/DDBJ whole genome shotgun (WGS) entry which is preliminary data.</text>
</comment>
<reference evidence="17 18" key="1">
    <citation type="submission" date="2024-09" db="EMBL/GenBank/DDBJ databases">
        <title>T2T genomes of carrot and Alternaria dauci and their utility for understanding host-pathogen interaction during carrot leaf blight disease.</title>
        <authorList>
            <person name="Liu W."/>
            <person name="Xu S."/>
            <person name="Ou C."/>
            <person name="Liu X."/>
            <person name="Zhuang F."/>
            <person name="Deng X.W."/>
        </authorList>
    </citation>
    <scope>NUCLEOTIDE SEQUENCE [LARGE SCALE GENOMIC DNA]</scope>
    <source>
        <strain evidence="17 18">A2016</strain>
    </source>
</reference>
<evidence type="ECO:0000256" key="3">
    <source>
        <dbReference type="ARBA" id="ARBA00004987"/>
    </source>
</evidence>
<dbReference type="RefSeq" id="XP_069307227.1">
    <property type="nucleotide sequence ID" value="XM_069451359.1"/>
</dbReference>
<keyword evidence="12" id="KW-0119">Carbohydrate metabolism</keyword>
<comment type="catalytic activity">
    <reaction evidence="1">
        <text>Hydrolysis of terminal, non-reducing beta-D-glucosyl residues with release of beta-D-glucose.</text>
        <dbReference type="EC" id="3.2.1.21"/>
    </reaction>
</comment>
<dbReference type="PROSITE" id="PS50048">
    <property type="entry name" value="ZN2_CY6_FUNGAL_2"/>
    <property type="match status" value="1"/>
</dbReference>
<dbReference type="EMBL" id="JBHGVX010000004">
    <property type="protein sequence ID" value="KAL1796643.1"/>
    <property type="molecule type" value="Genomic_DNA"/>
</dbReference>
<evidence type="ECO:0000256" key="2">
    <source>
        <dbReference type="ARBA" id="ARBA00004613"/>
    </source>
</evidence>